<feature type="domain" description="Terminase large subunit gp17-like C-terminal" evidence="2">
    <location>
        <begin position="268"/>
        <end position="422"/>
    </location>
</feature>
<dbReference type="Pfam" id="PF03237">
    <property type="entry name" value="Terminase_6N"/>
    <property type="match status" value="1"/>
</dbReference>
<protein>
    <recommendedName>
        <fullName evidence="2">Terminase large subunit gp17-like C-terminal domain-containing protein</fullName>
    </recommendedName>
</protein>
<dbReference type="Gene3D" id="3.40.50.300">
    <property type="entry name" value="P-loop containing nucleotide triphosphate hydrolases"/>
    <property type="match status" value="1"/>
</dbReference>
<evidence type="ECO:0000313" key="4">
    <source>
        <dbReference type="Proteomes" id="UP000640531"/>
    </source>
</evidence>
<evidence type="ECO:0000313" key="3">
    <source>
        <dbReference type="EMBL" id="MBD2570038.1"/>
    </source>
</evidence>
<evidence type="ECO:0000256" key="1">
    <source>
        <dbReference type="ARBA" id="ARBA00022612"/>
    </source>
</evidence>
<dbReference type="InterPro" id="IPR027417">
    <property type="entry name" value="P-loop_NTPase"/>
</dbReference>
<dbReference type="Pfam" id="PF17289">
    <property type="entry name" value="Terminase_6C"/>
    <property type="match status" value="1"/>
</dbReference>
<name>A0ABR8FKC7_9NOST</name>
<dbReference type="EMBL" id="JACJST010000020">
    <property type="protein sequence ID" value="MBD2570038.1"/>
    <property type="molecule type" value="Genomic_DNA"/>
</dbReference>
<comment type="caution">
    <text evidence="3">The sequence shown here is derived from an EMBL/GenBank/DDBJ whole genome shotgun (WGS) entry which is preliminary data.</text>
</comment>
<gene>
    <name evidence="3" type="ORF">H6G59_19480</name>
</gene>
<reference evidence="3 4" key="1">
    <citation type="journal article" date="2020" name="ISME J.">
        <title>Comparative genomics reveals insights into cyanobacterial evolution and habitat adaptation.</title>
        <authorList>
            <person name="Chen M.Y."/>
            <person name="Teng W.K."/>
            <person name="Zhao L."/>
            <person name="Hu C.X."/>
            <person name="Zhou Y.K."/>
            <person name="Han B.P."/>
            <person name="Song L.R."/>
            <person name="Shu W.S."/>
        </authorList>
    </citation>
    <scope>NUCLEOTIDE SEQUENCE [LARGE SCALE GENOMIC DNA]</scope>
    <source>
        <strain evidence="3 4">FACHB-196</strain>
    </source>
</reference>
<organism evidence="3 4">
    <name type="scientific">Anabaena lutea FACHB-196</name>
    <dbReference type="NCBI Taxonomy" id="2692881"/>
    <lineage>
        <taxon>Bacteria</taxon>
        <taxon>Bacillati</taxon>
        <taxon>Cyanobacteriota</taxon>
        <taxon>Cyanophyceae</taxon>
        <taxon>Nostocales</taxon>
        <taxon>Nostocaceae</taxon>
        <taxon>Anabaena</taxon>
    </lineage>
</organism>
<evidence type="ECO:0000259" key="2">
    <source>
        <dbReference type="Pfam" id="PF17289"/>
    </source>
</evidence>
<keyword evidence="4" id="KW-1185">Reference proteome</keyword>
<keyword evidence="1" id="KW-1188">Viral release from host cell</keyword>
<dbReference type="RefSeq" id="WP_190717401.1">
    <property type="nucleotide sequence ID" value="NZ_JACJST010000020.1"/>
</dbReference>
<sequence>MEAKKDYFLPYQVRWIQDQSRLKIYEKTRRGGMTYTQSYEDVKDAAKADDPMDVWFSSADMSAAREYIRYCEQWTRVFKVAAESLGEIVIDREDDIKAFVIEFASGKRIHALSSNPTGFRSKGGKVVLDEFAKHQQQDELWKAAQPSITWGFPMRVISTYNGKNNRYYRMVEDAKKGNKWSLHSTNIIQAVDQGLADKILKRKLTPEERQEWLDELREIAGDEETWQQEYMCNPVDEATAWLTWDLIEGCVDKSAGIPGNYQGGLCYVGMDIARRRNLTVIWVNEALGDVLWCREVISLKNATFKEQDAKLDEVMRRYKVAKLCIDQGGMGERSAEEYIDLYGRYRTEGIIFSAPIKQDLAVTGKQKFEDRLVRIPDDKAVKDAHHAVRKFTTVAGNARFDADDSAEVGHADEFWAHMLAIHGAIGNKNSMPAQASEEFDCW</sequence>
<dbReference type="InterPro" id="IPR035421">
    <property type="entry name" value="Terminase_6C"/>
</dbReference>
<accession>A0ABR8FKC7</accession>
<proteinExistence type="predicted"/>
<dbReference type="Proteomes" id="UP000640531">
    <property type="component" value="Unassembled WGS sequence"/>
</dbReference>
<dbReference type="Gene3D" id="3.30.420.240">
    <property type="match status" value="1"/>
</dbReference>